<proteinExistence type="predicted"/>
<gene>
    <name evidence="1" type="ordered locus">Lcho_2190</name>
</gene>
<keyword evidence="2" id="KW-1185">Reference proteome</keyword>
<evidence type="ECO:0000313" key="1">
    <source>
        <dbReference type="EMBL" id="ACB34456.1"/>
    </source>
</evidence>
<dbReference type="EMBL" id="CP001013">
    <property type="protein sequence ID" value="ACB34456.1"/>
    <property type="molecule type" value="Genomic_DNA"/>
</dbReference>
<sequence length="68" mass="7413">MRKPTTVMKTARQWLDLTAQLSALCAPDRTDLATLTPFEVEGLRVHAQGLAAVIGAWQLQHPTTEQGA</sequence>
<evidence type="ECO:0000313" key="2">
    <source>
        <dbReference type="Proteomes" id="UP000001693"/>
    </source>
</evidence>
<accession>B1Y3C8</accession>
<name>B1Y3C8_LEPCP</name>
<protein>
    <submittedName>
        <fullName evidence="1">Uncharacterized protein</fullName>
    </submittedName>
</protein>
<dbReference type="HOGENOM" id="CLU_2788825_0_0_4"/>
<dbReference type="Proteomes" id="UP000001693">
    <property type="component" value="Chromosome"/>
</dbReference>
<dbReference type="STRING" id="395495.Lcho_2190"/>
<reference evidence="1 2" key="1">
    <citation type="submission" date="2008-03" db="EMBL/GenBank/DDBJ databases">
        <title>Complete sequence of Leptothrix cholodnii SP-6.</title>
        <authorList>
            <consortium name="US DOE Joint Genome Institute"/>
            <person name="Copeland A."/>
            <person name="Lucas S."/>
            <person name="Lapidus A."/>
            <person name="Glavina del Rio T."/>
            <person name="Dalin E."/>
            <person name="Tice H."/>
            <person name="Bruce D."/>
            <person name="Goodwin L."/>
            <person name="Pitluck S."/>
            <person name="Chertkov O."/>
            <person name="Brettin T."/>
            <person name="Detter J.C."/>
            <person name="Han C."/>
            <person name="Kuske C.R."/>
            <person name="Schmutz J."/>
            <person name="Larimer F."/>
            <person name="Land M."/>
            <person name="Hauser L."/>
            <person name="Kyrpides N."/>
            <person name="Lykidis A."/>
            <person name="Emerson D."/>
            <person name="Richardson P."/>
        </authorList>
    </citation>
    <scope>NUCLEOTIDE SEQUENCE [LARGE SCALE GENOMIC DNA]</scope>
    <source>
        <strain evidence="2">ATCC 51168 / LMG 8142 / SP-6</strain>
    </source>
</reference>
<dbReference type="AlphaFoldDB" id="B1Y3C8"/>
<organism evidence="1 2">
    <name type="scientific">Leptothrix cholodnii (strain ATCC 51168 / LMG 8142 / SP-6)</name>
    <name type="common">Leptothrix discophora (strain SP-6)</name>
    <dbReference type="NCBI Taxonomy" id="395495"/>
    <lineage>
        <taxon>Bacteria</taxon>
        <taxon>Pseudomonadati</taxon>
        <taxon>Pseudomonadota</taxon>
        <taxon>Betaproteobacteria</taxon>
        <taxon>Burkholderiales</taxon>
        <taxon>Sphaerotilaceae</taxon>
        <taxon>Leptothrix</taxon>
    </lineage>
</organism>
<dbReference type="KEGG" id="lch:Lcho_2190"/>
<dbReference type="RefSeq" id="WP_012347216.1">
    <property type="nucleotide sequence ID" value="NC_010524.1"/>
</dbReference>